<reference evidence="2" key="1">
    <citation type="journal article" date="2023" name="Nat. Plants">
        <title>Single-cell RNA sequencing provides a high-resolution roadmap for understanding the multicellular compartmentation of specialized metabolism.</title>
        <authorList>
            <person name="Sun S."/>
            <person name="Shen X."/>
            <person name="Li Y."/>
            <person name="Li Y."/>
            <person name="Wang S."/>
            <person name="Li R."/>
            <person name="Zhang H."/>
            <person name="Shen G."/>
            <person name="Guo B."/>
            <person name="Wei J."/>
            <person name="Xu J."/>
            <person name="St-Pierre B."/>
            <person name="Chen S."/>
            <person name="Sun C."/>
        </authorList>
    </citation>
    <scope>NUCLEOTIDE SEQUENCE [LARGE SCALE GENOMIC DNA]</scope>
</reference>
<name>A0ACC0CCF9_CATRO</name>
<evidence type="ECO:0000313" key="2">
    <source>
        <dbReference type="Proteomes" id="UP001060085"/>
    </source>
</evidence>
<accession>A0ACC0CCF9</accession>
<organism evidence="1 2">
    <name type="scientific">Catharanthus roseus</name>
    <name type="common">Madagascar periwinkle</name>
    <name type="synonym">Vinca rosea</name>
    <dbReference type="NCBI Taxonomy" id="4058"/>
    <lineage>
        <taxon>Eukaryota</taxon>
        <taxon>Viridiplantae</taxon>
        <taxon>Streptophyta</taxon>
        <taxon>Embryophyta</taxon>
        <taxon>Tracheophyta</taxon>
        <taxon>Spermatophyta</taxon>
        <taxon>Magnoliopsida</taxon>
        <taxon>eudicotyledons</taxon>
        <taxon>Gunneridae</taxon>
        <taxon>Pentapetalae</taxon>
        <taxon>asterids</taxon>
        <taxon>lamiids</taxon>
        <taxon>Gentianales</taxon>
        <taxon>Apocynaceae</taxon>
        <taxon>Rauvolfioideae</taxon>
        <taxon>Vinceae</taxon>
        <taxon>Catharanthinae</taxon>
        <taxon>Catharanthus</taxon>
    </lineage>
</organism>
<dbReference type="EMBL" id="CM044701">
    <property type="protein sequence ID" value="KAI5682610.1"/>
    <property type="molecule type" value="Genomic_DNA"/>
</dbReference>
<evidence type="ECO:0000313" key="1">
    <source>
        <dbReference type="EMBL" id="KAI5682610.1"/>
    </source>
</evidence>
<protein>
    <submittedName>
        <fullName evidence="1">Uncharacterized protein</fullName>
    </submittedName>
</protein>
<sequence length="212" mass="24620">MMTRSMKDSPPETITTPPMKYSFSRDNDDASHKGFSFYEGFATRNNDDSFHEGFSTRDNDDSFHEGFDPRNNDDSDNDDSFHEGFSTRNNDDSCHERFATKDNDDLFHERFANEHKLQKFAISESLDPRHLNSTINKGVQWSSTFELPSKFHIRALTTYLKKNLRIKSNVVQSFRGKRFLAIHNFNSCGLGVSIFTNLDLLEFLNEDRGKRH</sequence>
<proteinExistence type="predicted"/>
<comment type="caution">
    <text evidence="1">The sequence shown here is derived from an EMBL/GenBank/DDBJ whole genome shotgun (WGS) entry which is preliminary data.</text>
</comment>
<dbReference type="Proteomes" id="UP001060085">
    <property type="component" value="Linkage Group LG01"/>
</dbReference>
<keyword evidence="2" id="KW-1185">Reference proteome</keyword>
<gene>
    <name evidence="1" type="ORF">M9H77_03838</name>
</gene>